<dbReference type="Proteomes" id="UP000886998">
    <property type="component" value="Unassembled WGS sequence"/>
</dbReference>
<organism evidence="1 3">
    <name type="scientific">Trichonephila inaurata madagascariensis</name>
    <dbReference type="NCBI Taxonomy" id="2747483"/>
    <lineage>
        <taxon>Eukaryota</taxon>
        <taxon>Metazoa</taxon>
        <taxon>Ecdysozoa</taxon>
        <taxon>Arthropoda</taxon>
        <taxon>Chelicerata</taxon>
        <taxon>Arachnida</taxon>
        <taxon>Araneae</taxon>
        <taxon>Araneomorphae</taxon>
        <taxon>Entelegynae</taxon>
        <taxon>Araneoidea</taxon>
        <taxon>Nephilidae</taxon>
        <taxon>Trichonephila</taxon>
        <taxon>Trichonephila inaurata</taxon>
    </lineage>
</organism>
<name>A0A8X6MDC2_9ARAC</name>
<dbReference type="Gene3D" id="3.30.420.10">
    <property type="entry name" value="Ribonuclease H-like superfamily/Ribonuclease H"/>
    <property type="match status" value="1"/>
</dbReference>
<dbReference type="EMBL" id="BMAV01015169">
    <property type="protein sequence ID" value="GFY64275.1"/>
    <property type="molecule type" value="Genomic_DNA"/>
</dbReference>
<evidence type="ECO:0000313" key="1">
    <source>
        <dbReference type="EMBL" id="GFS43489.1"/>
    </source>
</evidence>
<protein>
    <submittedName>
        <fullName evidence="1">Uncharacterized protein</fullName>
    </submittedName>
</protein>
<dbReference type="PANTHER" id="PTHR47326">
    <property type="entry name" value="TRANSPOSABLE ELEMENT TC3 TRANSPOSASE-LIKE PROTEIN"/>
    <property type="match status" value="1"/>
</dbReference>
<reference evidence="1" key="1">
    <citation type="submission" date="2020-08" db="EMBL/GenBank/DDBJ databases">
        <title>Multicomponent nature underlies the extraordinary mechanical properties of spider dragline silk.</title>
        <authorList>
            <person name="Kono N."/>
            <person name="Nakamura H."/>
            <person name="Mori M."/>
            <person name="Yoshida Y."/>
            <person name="Ohtoshi R."/>
            <person name="Malay A.D."/>
            <person name="Moran D.A.P."/>
            <person name="Tomita M."/>
            <person name="Numata K."/>
            <person name="Arakawa K."/>
        </authorList>
    </citation>
    <scope>NUCLEOTIDE SEQUENCE</scope>
</reference>
<dbReference type="OrthoDB" id="6435261at2759"/>
<dbReference type="EMBL" id="BMAV01025660">
    <property type="protein sequence ID" value="GFS43489.1"/>
    <property type="molecule type" value="Genomic_DNA"/>
</dbReference>
<gene>
    <name evidence="1" type="primary">g.26680</name>
    <name evidence="1" type="ORF">TNIN_294591</name>
    <name evidence="2" type="ORF">TNIN_90901</name>
</gene>
<evidence type="ECO:0000313" key="3">
    <source>
        <dbReference type="Proteomes" id="UP000886998"/>
    </source>
</evidence>
<evidence type="ECO:0000313" key="2">
    <source>
        <dbReference type="EMBL" id="GFY64275.1"/>
    </source>
</evidence>
<comment type="caution">
    <text evidence="1">The sequence shown here is derived from an EMBL/GenBank/DDBJ whole genome shotgun (WGS) entry which is preliminary data.</text>
</comment>
<dbReference type="AlphaFoldDB" id="A0A8X6MDC2"/>
<accession>A0A8X6MDC2</accession>
<keyword evidence="3" id="KW-1185">Reference proteome</keyword>
<dbReference type="GO" id="GO:0003676">
    <property type="term" value="F:nucleic acid binding"/>
    <property type="evidence" value="ECO:0007669"/>
    <property type="project" value="InterPro"/>
</dbReference>
<proteinExistence type="predicted"/>
<dbReference type="InterPro" id="IPR036397">
    <property type="entry name" value="RNaseH_sf"/>
</dbReference>
<dbReference type="PANTHER" id="PTHR47326:SF1">
    <property type="entry name" value="HTH PSQ-TYPE DOMAIN-CONTAINING PROTEIN"/>
    <property type="match status" value="1"/>
</dbReference>
<sequence>MSQILGGPSVISGLPFGDRGYTTYKVSVLKDGAPPHYQGDVTAFLNRIFQGSWIRRGGPIAWPPRSLYLTPLDFFPWGFIKSIVCKQKISTVEELIKRIIQTIRLITPDRLRNTWRELDYHLNICRATKGAHIEI</sequence>